<sequence length="119" mass="12914">MHFCAIGPSRPSVRGSKLEHSNSCRRGSEPSGQLHHCHGGAFRELVWPLLCGEVGPLNKSVQGTLGDSVGLPHEAVVDYISGQIGDLGSPNYATGNILIRQFNWEYATRNPYPRLMVGT</sequence>
<name>A0A6F8YRS5_9ACTN</name>
<dbReference type="EMBL" id="AP022871">
    <property type="protein sequence ID" value="BCB88850.1"/>
    <property type="molecule type" value="Genomic_DNA"/>
</dbReference>
<feature type="compositionally biased region" description="Basic and acidic residues" evidence="1">
    <location>
        <begin position="16"/>
        <end position="28"/>
    </location>
</feature>
<proteinExistence type="predicted"/>
<evidence type="ECO:0000313" key="3">
    <source>
        <dbReference type="Proteomes" id="UP000503011"/>
    </source>
</evidence>
<dbReference type="KEGG" id="psuu:Psuf_061630"/>
<reference evidence="2 3" key="1">
    <citation type="submission" date="2020-03" db="EMBL/GenBank/DDBJ databases">
        <title>Whole genome shotgun sequence of Phytohabitans suffuscus NBRC 105367.</title>
        <authorList>
            <person name="Komaki H."/>
            <person name="Tamura T."/>
        </authorList>
    </citation>
    <scope>NUCLEOTIDE SEQUENCE [LARGE SCALE GENOMIC DNA]</scope>
    <source>
        <strain evidence="2 3">NBRC 105367</strain>
    </source>
</reference>
<gene>
    <name evidence="2" type="ORF">Psuf_061630</name>
</gene>
<accession>A0A6F8YRS5</accession>
<keyword evidence="3" id="KW-1185">Reference proteome</keyword>
<protein>
    <submittedName>
        <fullName evidence="2">Uncharacterized protein</fullName>
    </submittedName>
</protein>
<organism evidence="2 3">
    <name type="scientific">Phytohabitans suffuscus</name>
    <dbReference type="NCBI Taxonomy" id="624315"/>
    <lineage>
        <taxon>Bacteria</taxon>
        <taxon>Bacillati</taxon>
        <taxon>Actinomycetota</taxon>
        <taxon>Actinomycetes</taxon>
        <taxon>Micromonosporales</taxon>
        <taxon>Micromonosporaceae</taxon>
    </lineage>
</organism>
<evidence type="ECO:0000313" key="2">
    <source>
        <dbReference type="EMBL" id="BCB88850.1"/>
    </source>
</evidence>
<feature type="region of interest" description="Disordered" evidence="1">
    <location>
        <begin position="1"/>
        <end position="31"/>
    </location>
</feature>
<reference evidence="2 3" key="2">
    <citation type="submission" date="2020-03" db="EMBL/GenBank/DDBJ databases">
        <authorList>
            <person name="Ichikawa N."/>
            <person name="Kimura A."/>
            <person name="Kitahashi Y."/>
            <person name="Uohara A."/>
        </authorList>
    </citation>
    <scope>NUCLEOTIDE SEQUENCE [LARGE SCALE GENOMIC DNA]</scope>
    <source>
        <strain evidence="2 3">NBRC 105367</strain>
    </source>
</reference>
<dbReference type="Proteomes" id="UP000503011">
    <property type="component" value="Chromosome"/>
</dbReference>
<evidence type="ECO:0000256" key="1">
    <source>
        <dbReference type="SAM" id="MobiDB-lite"/>
    </source>
</evidence>
<dbReference type="AlphaFoldDB" id="A0A6F8YRS5"/>